<keyword evidence="4" id="KW-1185">Reference proteome</keyword>
<comment type="caution">
    <text evidence="3">The sequence shown here is derived from an EMBL/GenBank/DDBJ whole genome shotgun (WGS) entry which is preliminary data.</text>
</comment>
<dbReference type="EMBL" id="JBDPGJ010000002">
    <property type="protein sequence ID" value="MEX0406347.1"/>
    <property type="molecule type" value="Genomic_DNA"/>
</dbReference>
<reference evidence="3 4" key="1">
    <citation type="submission" date="2024-05" db="EMBL/GenBank/DDBJ databases">
        <authorList>
            <person name="Jiang F."/>
        </authorList>
    </citation>
    <scope>NUCLEOTIDE SEQUENCE [LARGE SCALE GENOMIC DNA]</scope>
    <source>
        <strain evidence="3 4">LZ166</strain>
    </source>
</reference>
<gene>
    <name evidence="3" type="ORF">ABGN05_11780</name>
</gene>
<dbReference type="SUPFAM" id="SSF52402">
    <property type="entry name" value="Adenine nucleotide alpha hydrolases-like"/>
    <property type="match status" value="1"/>
</dbReference>
<feature type="domain" description="UspA" evidence="2">
    <location>
        <begin position="154"/>
        <end position="278"/>
    </location>
</feature>
<dbReference type="InterPro" id="IPR006016">
    <property type="entry name" value="UspA"/>
</dbReference>
<evidence type="ECO:0000313" key="3">
    <source>
        <dbReference type="EMBL" id="MEX0406347.1"/>
    </source>
</evidence>
<evidence type="ECO:0000259" key="2">
    <source>
        <dbReference type="Pfam" id="PF00582"/>
    </source>
</evidence>
<dbReference type="PANTHER" id="PTHR46268">
    <property type="entry name" value="STRESS RESPONSE PROTEIN NHAX"/>
    <property type="match status" value="1"/>
</dbReference>
<dbReference type="Gene3D" id="3.40.50.12370">
    <property type="match status" value="1"/>
</dbReference>
<dbReference type="Proteomes" id="UP001556692">
    <property type="component" value="Unassembled WGS sequence"/>
</dbReference>
<accession>A0ABV3SHY6</accession>
<comment type="similarity">
    <text evidence="1">Belongs to the universal stress protein A family.</text>
</comment>
<name>A0ABV3SHY6_9HYPH</name>
<organism evidence="3 4">
    <name type="scientific">Aquibium pacificus</name>
    <dbReference type="NCBI Taxonomy" id="3153579"/>
    <lineage>
        <taxon>Bacteria</taxon>
        <taxon>Pseudomonadati</taxon>
        <taxon>Pseudomonadota</taxon>
        <taxon>Alphaproteobacteria</taxon>
        <taxon>Hyphomicrobiales</taxon>
        <taxon>Phyllobacteriaceae</taxon>
        <taxon>Aquibium</taxon>
    </lineage>
</organism>
<dbReference type="RefSeq" id="WP_367954201.1">
    <property type="nucleotide sequence ID" value="NZ_JBDPGJ010000002.1"/>
</dbReference>
<dbReference type="InterPro" id="IPR006015">
    <property type="entry name" value="Universal_stress_UspA"/>
</dbReference>
<protein>
    <submittedName>
        <fullName evidence="3">Universal stress protein</fullName>
    </submittedName>
</protein>
<evidence type="ECO:0000256" key="1">
    <source>
        <dbReference type="ARBA" id="ARBA00008791"/>
    </source>
</evidence>
<dbReference type="Pfam" id="PF00582">
    <property type="entry name" value="Usp"/>
    <property type="match status" value="1"/>
</dbReference>
<dbReference type="PANTHER" id="PTHR46268:SF15">
    <property type="entry name" value="UNIVERSAL STRESS PROTEIN HP_0031"/>
    <property type="match status" value="1"/>
</dbReference>
<proteinExistence type="inferred from homology"/>
<evidence type="ECO:0000313" key="4">
    <source>
        <dbReference type="Proteomes" id="UP001556692"/>
    </source>
</evidence>
<dbReference type="CDD" id="cd00293">
    <property type="entry name" value="USP-like"/>
    <property type="match status" value="1"/>
</dbReference>
<sequence>MSIKTILSVTGVNHREGDLRLAAGLCDQMAAHLSVLVVAIAPPPPAGEFAAMVSDGWIQERQEDQERLRERESSVSAFLSGTGLSADVSTGYPEEAWTDETVGRRARYADITLIGPETLKSERLGPKVVEGSLFFSGRPVLLVPENVQPTLLPKRVMVAWDGRVEAARAVREAMDMIEGAEEVRVVLVDPAEGEDAHGAEPGADVAAYLARHGAKVTVDRLPGADQPVAEVLRRHATDTAAELLVMGAYGHSRFRERIFGGVTRAMVERPSLPILMAR</sequence>
<dbReference type="PRINTS" id="PR01438">
    <property type="entry name" value="UNVRSLSTRESS"/>
</dbReference>